<dbReference type="AlphaFoldDB" id="A0A2A9CZ22"/>
<dbReference type="InterPro" id="IPR006439">
    <property type="entry name" value="HAD-SF_hydro_IA"/>
</dbReference>
<proteinExistence type="predicted"/>
<accession>A0A2A9CZ22</accession>
<dbReference type="SUPFAM" id="SSF56784">
    <property type="entry name" value="HAD-like"/>
    <property type="match status" value="1"/>
</dbReference>
<organism evidence="1 2">
    <name type="scientific">Serinibacter salmoneus</name>
    <dbReference type="NCBI Taxonomy" id="556530"/>
    <lineage>
        <taxon>Bacteria</taxon>
        <taxon>Bacillati</taxon>
        <taxon>Actinomycetota</taxon>
        <taxon>Actinomycetes</taxon>
        <taxon>Micrococcales</taxon>
        <taxon>Beutenbergiaceae</taxon>
        <taxon>Serinibacter</taxon>
    </lineage>
</organism>
<dbReference type="PANTHER" id="PTHR43611:SF3">
    <property type="entry name" value="FLAVIN MONONUCLEOTIDE HYDROLASE 1, CHLOROPLATIC"/>
    <property type="match status" value="1"/>
</dbReference>
<dbReference type="Proteomes" id="UP000224915">
    <property type="component" value="Unassembled WGS sequence"/>
</dbReference>
<name>A0A2A9CZ22_9MICO</name>
<reference evidence="1 2" key="1">
    <citation type="submission" date="2017-10" db="EMBL/GenBank/DDBJ databases">
        <title>Sequencing the genomes of 1000 actinobacteria strains.</title>
        <authorList>
            <person name="Klenk H.-P."/>
        </authorList>
    </citation>
    <scope>NUCLEOTIDE SEQUENCE [LARGE SCALE GENOMIC DNA]</scope>
    <source>
        <strain evidence="1 2">DSM 21801</strain>
    </source>
</reference>
<evidence type="ECO:0000313" key="1">
    <source>
        <dbReference type="EMBL" id="PFG19653.1"/>
    </source>
</evidence>
<comment type="caution">
    <text evidence="1">The sequence shown here is derived from an EMBL/GenBank/DDBJ whole genome shotgun (WGS) entry which is preliminary data.</text>
</comment>
<dbReference type="OrthoDB" id="9797415at2"/>
<dbReference type="PRINTS" id="PR00413">
    <property type="entry name" value="HADHALOGNASE"/>
</dbReference>
<keyword evidence="2" id="KW-1185">Reference proteome</keyword>
<dbReference type="InterPro" id="IPR023214">
    <property type="entry name" value="HAD_sf"/>
</dbReference>
<dbReference type="PANTHER" id="PTHR43611">
    <property type="entry name" value="ALPHA-D-GLUCOSE 1-PHOSPHATE PHOSPHATASE"/>
    <property type="match status" value="1"/>
</dbReference>
<dbReference type="EMBL" id="PDJD01000001">
    <property type="protein sequence ID" value="PFG19653.1"/>
    <property type="molecule type" value="Genomic_DNA"/>
</dbReference>
<dbReference type="RefSeq" id="WP_098468742.1">
    <property type="nucleotide sequence ID" value="NZ_PDJD01000001.1"/>
</dbReference>
<protein>
    <submittedName>
        <fullName evidence="1">2-haloacid dehalogenase</fullName>
    </submittedName>
</protein>
<dbReference type="Gene3D" id="3.40.50.1000">
    <property type="entry name" value="HAD superfamily/HAD-like"/>
    <property type="match status" value="1"/>
</dbReference>
<gene>
    <name evidence="1" type="ORF">ATL40_1221</name>
</gene>
<evidence type="ECO:0000313" key="2">
    <source>
        <dbReference type="Proteomes" id="UP000224915"/>
    </source>
</evidence>
<dbReference type="CDD" id="cd02603">
    <property type="entry name" value="HAD_sEH-N_like"/>
    <property type="match status" value="1"/>
</dbReference>
<dbReference type="NCBIfam" id="TIGR01509">
    <property type="entry name" value="HAD-SF-IA-v3"/>
    <property type="match status" value="1"/>
</dbReference>
<dbReference type="InterPro" id="IPR036412">
    <property type="entry name" value="HAD-like_sf"/>
</dbReference>
<dbReference type="SFLD" id="SFLDS00003">
    <property type="entry name" value="Haloacid_Dehalogenase"/>
    <property type="match status" value="1"/>
</dbReference>
<sequence length="202" mass="21940">MIDTVILDLGNVLLEWDAALAHPDLSREEHARICQEIGFADLNLRADAGESWAALEAEVATRHPRRAGFLAQYVAGFPASIQSPVAGMPELVAELRALGLRLIGLTNFSAETYPVAPRVSPTVASLEAVVVSGEVGLIKPDPRIYRHLMREHRVRPARSVFVDDRPENVFAAEALGMRGVVFTSAQALRVELRAWGIEVAAG</sequence>
<dbReference type="Pfam" id="PF00702">
    <property type="entry name" value="Hydrolase"/>
    <property type="match status" value="1"/>
</dbReference>
<dbReference type="SFLD" id="SFLDG01129">
    <property type="entry name" value="C1.5:_HAD__Beta-PGM__Phosphata"/>
    <property type="match status" value="1"/>
</dbReference>